<gene>
    <name evidence="1" type="ORF">FJ657_05520</name>
</gene>
<dbReference type="RefSeq" id="WP_141162610.1">
    <property type="nucleotide sequence ID" value="NZ_VHQG01000001.1"/>
</dbReference>
<evidence type="ECO:0000313" key="1">
    <source>
        <dbReference type="EMBL" id="TPW78086.1"/>
    </source>
</evidence>
<dbReference type="Proteomes" id="UP000316252">
    <property type="component" value="Unassembled WGS sequence"/>
</dbReference>
<reference evidence="1 2" key="1">
    <citation type="submission" date="2019-06" db="EMBL/GenBank/DDBJ databases">
        <authorList>
            <person name="Li F."/>
        </authorList>
    </citation>
    <scope>NUCLEOTIDE SEQUENCE [LARGE SCALE GENOMIC DNA]</scope>
    <source>
        <strain evidence="1 2">10F1D-1</strain>
    </source>
</reference>
<organism evidence="1 2">
    <name type="scientific">Schumannella soli</name>
    <dbReference type="NCBI Taxonomy" id="2590779"/>
    <lineage>
        <taxon>Bacteria</taxon>
        <taxon>Bacillati</taxon>
        <taxon>Actinomycetota</taxon>
        <taxon>Actinomycetes</taxon>
        <taxon>Micrococcales</taxon>
        <taxon>Microbacteriaceae</taxon>
        <taxon>Schumannella</taxon>
    </lineage>
</organism>
<keyword evidence="2" id="KW-1185">Reference proteome</keyword>
<sequence>MNEPNILRSARGEQIADVAQRLHAEFPRVPLAEVFEIVIEEHRAILDHDPAAPITGLVAAGALERVARRQSIAELEQLMLTDRTSALHWASPDRDIWVAEDNAGWVGMIERHGAHFHVVGHLGQDLGDFADLTAAAAALTHTELVQIYSAITPA</sequence>
<dbReference type="AlphaFoldDB" id="A0A506Y5Z4"/>
<dbReference type="EMBL" id="VHQG01000001">
    <property type="protein sequence ID" value="TPW78086.1"/>
    <property type="molecule type" value="Genomic_DNA"/>
</dbReference>
<comment type="caution">
    <text evidence="1">The sequence shown here is derived from an EMBL/GenBank/DDBJ whole genome shotgun (WGS) entry which is preliminary data.</text>
</comment>
<proteinExistence type="predicted"/>
<evidence type="ECO:0000313" key="2">
    <source>
        <dbReference type="Proteomes" id="UP000316252"/>
    </source>
</evidence>
<protein>
    <submittedName>
        <fullName evidence="1">Uncharacterized protein</fullName>
    </submittedName>
</protein>
<accession>A0A506Y5Z4</accession>
<dbReference type="OrthoDB" id="5078333at2"/>
<name>A0A506Y5Z4_9MICO</name>